<name>A0A5B8LN70_9SPHN</name>
<feature type="domain" description="EF-hand" evidence="2">
    <location>
        <begin position="71"/>
        <end position="99"/>
    </location>
</feature>
<feature type="region of interest" description="Disordered" evidence="1">
    <location>
        <begin position="1"/>
        <end position="145"/>
    </location>
</feature>
<protein>
    <submittedName>
        <fullName evidence="3">EF-hand domain-containing protein</fullName>
    </submittedName>
</protein>
<dbReference type="PROSITE" id="PS00018">
    <property type="entry name" value="EF_HAND_1"/>
    <property type="match status" value="2"/>
</dbReference>
<dbReference type="InterPro" id="IPR011992">
    <property type="entry name" value="EF-hand-dom_pair"/>
</dbReference>
<feature type="compositionally biased region" description="Low complexity" evidence="1">
    <location>
        <begin position="47"/>
        <end position="64"/>
    </location>
</feature>
<accession>A0A5B8LN70</accession>
<feature type="domain" description="EF-hand" evidence="2">
    <location>
        <begin position="16"/>
        <end position="51"/>
    </location>
</feature>
<dbReference type="KEGG" id="spai:FPZ24_06375"/>
<dbReference type="InterPro" id="IPR002048">
    <property type="entry name" value="EF_hand_dom"/>
</dbReference>
<dbReference type="AlphaFoldDB" id="A0A5B8LN70"/>
<evidence type="ECO:0000259" key="2">
    <source>
        <dbReference type="PROSITE" id="PS50222"/>
    </source>
</evidence>
<evidence type="ECO:0000256" key="1">
    <source>
        <dbReference type="SAM" id="MobiDB-lite"/>
    </source>
</evidence>
<dbReference type="OrthoDB" id="113323at2"/>
<gene>
    <name evidence="3" type="ORF">FPZ24_06375</name>
</gene>
<reference evidence="3 4" key="1">
    <citation type="submission" date="2019-07" db="EMBL/GenBank/DDBJ databases">
        <title>Full genome sequence of Sphingomonas sp. 4R-6-7(HKS19).</title>
        <authorList>
            <person name="Im W.-T."/>
        </authorList>
    </citation>
    <scope>NUCLEOTIDE SEQUENCE [LARGE SCALE GENOMIC DNA]</scope>
    <source>
        <strain evidence="3 4">HKS19</strain>
    </source>
</reference>
<dbReference type="PROSITE" id="PS50222">
    <property type="entry name" value="EF_HAND_2"/>
    <property type="match status" value="2"/>
</dbReference>
<dbReference type="Gene3D" id="1.10.238.10">
    <property type="entry name" value="EF-hand"/>
    <property type="match status" value="2"/>
</dbReference>
<dbReference type="InterPro" id="IPR018247">
    <property type="entry name" value="EF_Hand_1_Ca_BS"/>
</dbReference>
<dbReference type="GO" id="GO:0005509">
    <property type="term" value="F:calcium ion binding"/>
    <property type="evidence" value="ECO:0007669"/>
    <property type="project" value="InterPro"/>
</dbReference>
<keyword evidence="4" id="KW-1185">Reference proteome</keyword>
<organism evidence="3 4">
    <name type="scientific">Sphingomonas panacisoli</name>
    <dbReference type="NCBI Taxonomy" id="1813879"/>
    <lineage>
        <taxon>Bacteria</taxon>
        <taxon>Pseudomonadati</taxon>
        <taxon>Pseudomonadota</taxon>
        <taxon>Alphaproteobacteria</taxon>
        <taxon>Sphingomonadales</taxon>
        <taxon>Sphingomonadaceae</taxon>
        <taxon>Sphingomonas</taxon>
    </lineage>
</organism>
<dbReference type="SUPFAM" id="SSF47473">
    <property type="entry name" value="EF-hand"/>
    <property type="match status" value="1"/>
</dbReference>
<feature type="compositionally biased region" description="Basic and acidic residues" evidence="1">
    <location>
        <begin position="7"/>
        <end position="38"/>
    </location>
</feature>
<dbReference type="EMBL" id="CP042306">
    <property type="protein sequence ID" value="QDZ09074.1"/>
    <property type="molecule type" value="Genomic_DNA"/>
</dbReference>
<dbReference type="Pfam" id="PF13202">
    <property type="entry name" value="EF-hand_5"/>
    <property type="match status" value="1"/>
</dbReference>
<evidence type="ECO:0000313" key="4">
    <source>
        <dbReference type="Proteomes" id="UP000315673"/>
    </source>
</evidence>
<dbReference type="Pfam" id="PF13499">
    <property type="entry name" value="EF-hand_7"/>
    <property type="match status" value="1"/>
</dbReference>
<proteinExistence type="predicted"/>
<dbReference type="Proteomes" id="UP000315673">
    <property type="component" value="Chromosome"/>
</dbReference>
<sequence length="145" mass="15292">MPAPQDNADRTITRDEAMAQADARFDRMDVNKDGKLDATEMTMRRQPATASGATPPAAADGAATPPAPGSRMMARLDTNGDGTIDRAEFRAQAARRFDRMDANKDGKLDPAERQAARDAMGMRRGGAGGDTPPPPADAPKPDAGQ</sequence>
<evidence type="ECO:0000313" key="3">
    <source>
        <dbReference type="EMBL" id="QDZ09074.1"/>
    </source>
</evidence>
<feature type="compositionally biased region" description="Basic and acidic residues" evidence="1">
    <location>
        <begin position="83"/>
        <end position="116"/>
    </location>
</feature>